<keyword evidence="5" id="KW-1185">Reference proteome</keyword>
<feature type="region of interest" description="Disordered" evidence="2">
    <location>
        <begin position="1361"/>
        <end position="1384"/>
    </location>
</feature>
<accession>A0A8J4Q380</accession>
<dbReference type="CDD" id="cd04895">
    <property type="entry name" value="ACT_ACR_1"/>
    <property type="match status" value="1"/>
</dbReference>
<dbReference type="InterPro" id="IPR008974">
    <property type="entry name" value="TRAF-like"/>
</dbReference>
<reference evidence="4" key="1">
    <citation type="submission" date="2020-03" db="EMBL/GenBank/DDBJ databases">
        <title>Castanea mollissima Vanexum genome sequencing.</title>
        <authorList>
            <person name="Staton M."/>
        </authorList>
    </citation>
    <scope>NUCLEOTIDE SEQUENCE</scope>
    <source>
        <tissue evidence="4">Leaf</tissue>
    </source>
</reference>
<name>A0A8J4Q380_9ROSI</name>
<feature type="domain" description="ACT" evidence="3">
    <location>
        <begin position="1477"/>
        <end position="1556"/>
    </location>
</feature>
<dbReference type="CDD" id="cd04925">
    <property type="entry name" value="ACT_ACR_2"/>
    <property type="match status" value="1"/>
</dbReference>
<dbReference type="Proteomes" id="UP000737018">
    <property type="component" value="Unassembled WGS sequence"/>
</dbReference>
<protein>
    <recommendedName>
        <fullName evidence="3">ACT domain-containing protein</fullName>
    </recommendedName>
</protein>
<dbReference type="PROSITE" id="PS51671">
    <property type="entry name" value="ACT"/>
    <property type="match status" value="3"/>
</dbReference>
<feature type="compositionally biased region" description="Polar residues" evidence="2">
    <location>
        <begin position="1364"/>
        <end position="1374"/>
    </location>
</feature>
<dbReference type="EMBL" id="JRKL02013218">
    <property type="protein sequence ID" value="KAF3942965.1"/>
    <property type="molecule type" value="Genomic_DNA"/>
</dbReference>
<feature type="region of interest" description="Disordered" evidence="2">
    <location>
        <begin position="244"/>
        <end position="278"/>
    </location>
</feature>
<dbReference type="CDD" id="cd04897">
    <property type="entry name" value="ACT_ACR_3"/>
    <property type="match status" value="1"/>
</dbReference>
<proteinExistence type="predicted"/>
<evidence type="ECO:0000256" key="2">
    <source>
        <dbReference type="SAM" id="MobiDB-lite"/>
    </source>
</evidence>
<organism evidence="4 5">
    <name type="scientific">Castanea mollissima</name>
    <name type="common">Chinese chestnut</name>
    <dbReference type="NCBI Taxonomy" id="60419"/>
    <lineage>
        <taxon>Eukaryota</taxon>
        <taxon>Viridiplantae</taxon>
        <taxon>Streptophyta</taxon>
        <taxon>Embryophyta</taxon>
        <taxon>Tracheophyta</taxon>
        <taxon>Spermatophyta</taxon>
        <taxon>Magnoliopsida</taxon>
        <taxon>eudicotyledons</taxon>
        <taxon>Gunneridae</taxon>
        <taxon>Pentapetalae</taxon>
        <taxon>rosids</taxon>
        <taxon>fabids</taxon>
        <taxon>Fagales</taxon>
        <taxon>Fagaceae</taxon>
        <taxon>Castanea</taxon>
    </lineage>
</organism>
<dbReference type="SUPFAM" id="SSF49599">
    <property type="entry name" value="TRAF domain-like"/>
    <property type="match status" value="1"/>
</dbReference>
<feature type="compositionally biased region" description="Low complexity" evidence="2">
    <location>
        <begin position="244"/>
        <end position="257"/>
    </location>
</feature>
<dbReference type="PANTHER" id="PTHR47242">
    <property type="entry name" value="TRAF-LIKE FAMILY PROTEIN"/>
    <property type="match status" value="1"/>
</dbReference>
<sequence>VYESFETICIYLESDQSVNSDPDKNFWVRYRMAVVNQKNQAKTVWKESSICTKTWNNSVLQFMKVSDMLEVDAGFLVRDTVVFVCEILDCCPWFEFSDLEVLASEDDQDALTTDPDELIDSEDSEGISGDEEDIFRNLLSRAGFHLTYGDNPSQPQVTLREKLLMDAGAIAGFLTGLRVYLDDPAKVKRLLLPTKLSGSNDGKKATKSDESSPSLMNLLMGVKVLQQAIIDLLLDIMVECCQPSEASSNGDSSDANSKPSPGGSGAATPLESDRENGATESVQFPVYERLDSGVDEGASASAVQSSDMNGLGIPEKAHPGQPICPPETSAGTSEHVPLRSKTKWPEQSEELLGLIVNSLRALDGAVPQGCPEPRRRPQSAQKIALVLDKAPKHLQADLVSLVPKLVEQSEHSLAACALLERLQKPDAEPSLRIPVFGALSQLECGSELWERVLFQSFDLLADSNDEPLVATIDFIFKAASQCQHLPEAVRSVRVRLKNLGVEVSLSVLSFLSKTVNSWGDVAETILRDIDCDDDFGENCSQLPCGLFLFGEYGPTSERLHLADEQGIRAGRHFSDIFILIEMLSIPCLAVEAAQTFERAVARGAIVAQSVAMVLERRLAQRLNLTASFVADNFQHTDDAVEGEVNEQLRIQPDDFTSVLGLAETLALSRDPCVKEFVKILYTILFKWYADESYRGRMLKRLVDRATSTTDNSRELDLDLDILVTLVFEEQEIIRPILSMMREVAELANVDRAALWHQLCASEDEIIRMREELKAELSNMVREKATISQKLSEAEASNNRLKSEMRAEMDRFAREKKGFSEQIQEVESQLEWLRSERDDEITKLTSEKKALQDRLHDAESQLSQLKSRKRDELKKVMKEKNALAERLKSAEAARKRFDEELKRYATENVTREEIRQSLEDEVRRLTQTVGQTEGEKREKEEQVARCEAYIDGMESKLQACQQYIHTLEASLQEEMSRHAPLYGAGLEALSMNELDTLSRIHEEGLRQIHALQQRKGSPASTPHQWACEWCRWSLVQPQLNSGELFFGILTGRTVGTRGGKKDGITDQGGLVLQLKVRAWLALLLLFQSVFDIFQKGGTENSWYNASMNKVNFPYFDPDFDKLLERINGPTCRVCIDNESMDDCTVVKVNSVNKQGLLLEVVQVLTDLNLTISKSYISSDAGWFMDVFHVKDEHGNKLTDQKLINYIKQAIGTTRETHNSAKAKTYANMVFSHEPSNNNEHTVIEMSGTDRPGLFSELSAALADLHCNIVEAHAWSHNGRLACVAYISDQSTHTPIEDPNRLASIEDHLTTVLRATITPTPTTNQPNQQEAKTADFLGGEGTVTNVERRLHQLMLSVRDFEGPPSRTVSLPTTPTDSESDEEAGMKTTVKIESCDEKGYSIVNIECKDRPRLMFDTVCTLTDMQYVIFHASINSDGGYAFQEYFIRHLDGCAMSTDCEKERVIKCLEAAIERRVCEGVRLELCADNRVGLLSDITRVLRENGLTVVRADVETQGEKSINAFYVRDMSGNKVDMEFIESMKKEMGPIALQVKNDTIRPSSPERSRFSFSHMLKDQIEWFSNNFITIK</sequence>
<dbReference type="Gene3D" id="1.10.287.1490">
    <property type="match status" value="1"/>
</dbReference>
<gene>
    <name evidence="4" type="ORF">CMV_030435</name>
</gene>
<keyword evidence="1" id="KW-0175">Coiled coil</keyword>
<evidence type="ECO:0000313" key="4">
    <source>
        <dbReference type="EMBL" id="KAF3942965.1"/>
    </source>
</evidence>
<dbReference type="InterPro" id="IPR002912">
    <property type="entry name" value="ACT_dom"/>
</dbReference>
<dbReference type="CDD" id="cd00121">
    <property type="entry name" value="MATH"/>
    <property type="match status" value="1"/>
</dbReference>
<evidence type="ECO:0000256" key="1">
    <source>
        <dbReference type="SAM" id="Coils"/>
    </source>
</evidence>
<feature type="domain" description="ACT" evidence="3">
    <location>
        <begin position="1144"/>
        <end position="1226"/>
    </location>
</feature>
<evidence type="ECO:0000313" key="5">
    <source>
        <dbReference type="Proteomes" id="UP000737018"/>
    </source>
</evidence>
<feature type="non-terminal residue" evidence="4">
    <location>
        <position position="1"/>
    </location>
</feature>
<dbReference type="OrthoDB" id="738227at2759"/>
<dbReference type="Gene3D" id="3.30.70.260">
    <property type="match status" value="1"/>
</dbReference>
<evidence type="ECO:0000259" key="3">
    <source>
        <dbReference type="PROSITE" id="PS51671"/>
    </source>
</evidence>
<dbReference type="Gene3D" id="2.60.210.10">
    <property type="entry name" value="Apoptosis, Tumor Necrosis Factor Receptor Associated Protein 2, Chain A"/>
    <property type="match status" value="1"/>
</dbReference>
<feature type="coiled-coil region" evidence="1">
    <location>
        <begin position="762"/>
        <end position="941"/>
    </location>
</feature>
<feature type="region of interest" description="Disordered" evidence="2">
    <location>
        <begin position="296"/>
        <end position="344"/>
    </location>
</feature>
<dbReference type="InterPro" id="IPR045865">
    <property type="entry name" value="ACT-like_dom_sf"/>
</dbReference>
<dbReference type="Pfam" id="PF13740">
    <property type="entry name" value="ACT_6"/>
    <property type="match status" value="1"/>
</dbReference>
<dbReference type="PANTHER" id="PTHR47242:SF1">
    <property type="entry name" value="TRAF-LIKE FAMILY PROTEIN"/>
    <property type="match status" value="1"/>
</dbReference>
<dbReference type="InterPro" id="IPR002083">
    <property type="entry name" value="MATH/TRAF_dom"/>
</dbReference>
<feature type="domain" description="ACT" evidence="3">
    <location>
        <begin position="1241"/>
        <end position="1322"/>
    </location>
</feature>
<dbReference type="SUPFAM" id="SSF55021">
    <property type="entry name" value="ACT-like"/>
    <property type="match status" value="3"/>
</dbReference>
<dbReference type="CDD" id="cd04926">
    <property type="entry name" value="ACT_ACR_4"/>
    <property type="match status" value="1"/>
</dbReference>
<comment type="caution">
    <text evidence="4">The sequence shown here is derived from an EMBL/GenBank/DDBJ whole genome shotgun (WGS) entry which is preliminary data.</text>
</comment>